<organism evidence="12 13">
    <name type="scientific">Pseudomonas turukhanskensis</name>
    <dbReference type="NCBI Taxonomy" id="1806536"/>
    <lineage>
        <taxon>Bacteria</taxon>
        <taxon>Pseudomonadati</taxon>
        <taxon>Pseudomonadota</taxon>
        <taxon>Gammaproteobacteria</taxon>
        <taxon>Pseudomonadales</taxon>
        <taxon>Pseudomonadaceae</taxon>
        <taxon>Pseudomonas</taxon>
    </lineage>
</organism>
<accession>A0A9W6NGL2</accession>
<evidence type="ECO:0000256" key="2">
    <source>
        <dbReference type="ARBA" id="ARBA00009881"/>
    </source>
</evidence>
<dbReference type="PANTHER" id="PTHR42747:SF3">
    <property type="entry name" value="NITRONATE MONOOXYGENASE-RELATED"/>
    <property type="match status" value="1"/>
</dbReference>
<sequence length="352" mass="36288">MSVLSLLKIQHPIIQAPMVGVSTPELVAAVSNAGALGSLALGASTPVQAEAMIRATRALTSAPFSVNLFCHRPAVADTAREAGWLTQLQPLFAEFGAQPPAQLNEIYDSFLANEDALNVLLKERPAVASFHFGLPPKAWITALKAAGIVTLACVTSVEETLLAEEAGVDALVAQGVEAGGHRGVFDTTQDRLLGTFAVTSLVAHASSLPVIAAGGIMNGAGIAAALQLGASAVQMGTAFILTPESAANAHFRAALLGERAHHTRVSPAISGRPARGMVNRLFDELDALGAGNLPDYPIAYDAAKALAAAASAKGDMDFAVQWAGQGAPLARELPTAKLIEVLMEELRVARGA</sequence>
<dbReference type="GO" id="GO:0000166">
    <property type="term" value="F:nucleotide binding"/>
    <property type="evidence" value="ECO:0007669"/>
    <property type="project" value="UniProtKB-KW"/>
</dbReference>
<dbReference type="SUPFAM" id="SSF51412">
    <property type="entry name" value="Inosine monophosphate dehydrogenase (IMPDH)"/>
    <property type="match status" value="1"/>
</dbReference>
<keyword evidence="3" id="KW-0216">Detoxification</keyword>
<dbReference type="EMBL" id="BSFN01000009">
    <property type="protein sequence ID" value="GLK90178.1"/>
    <property type="molecule type" value="Genomic_DNA"/>
</dbReference>
<keyword evidence="13" id="KW-1185">Reference proteome</keyword>
<comment type="similarity">
    <text evidence="2">Belongs to the nitronate monooxygenase family. NMO class I subfamily.</text>
</comment>
<evidence type="ECO:0000256" key="3">
    <source>
        <dbReference type="ARBA" id="ARBA00022575"/>
    </source>
</evidence>
<dbReference type="Gene3D" id="3.20.20.70">
    <property type="entry name" value="Aldolase class I"/>
    <property type="match status" value="1"/>
</dbReference>
<keyword evidence="7" id="KW-0560">Oxidoreductase</keyword>
<evidence type="ECO:0000256" key="1">
    <source>
        <dbReference type="ARBA" id="ARBA00001917"/>
    </source>
</evidence>
<dbReference type="GO" id="GO:0009636">
    <property type="term" value="P:response to toxic substance"/>
    <property type="evidence" value="ECO:0007669"/>
    <property type="project" value="UniProtKB-KW"/>
</dbReference>
<gene>
    <name evidence="12" type="ORF">GCM10017655_32400</name>
</gene>
<dbReference type="InterPro" id="IPR013785">
    <property type="entry name" value="Aldolase_TIM"/>
</dbReference>
<dbReference type="CDD" id="cd04730">
    <property type="entry name" value="NPD_like"/>
    <property type="match status" value="1"/>
</dbReference>
<dbReference type="InterPro" id="IPR004136">
    <property type="entry name" value="NMO"/>
</dbReference>
<keyword evidence="4" id="KW-0285">Flavoprotein</keyword>
<evidence type="ECO:0000256" key="9">
    <source>
        <dbReference type="ARBA" id="ARBA00031155"/>
    </source>
</evidence>
<dbReference type="Pfam" id="PF03060">
    <property type="entry name" value="NMO"/>
    <property type="match status" value="1"/>
</dbReference>
<dbReference type="FunFam" id="3.20.20.70:FF:000154">
    <property type="entry name" value="Probable nitronate monooxygenase"/>
    <property type="match status" value="1"/>
</dbReference>
<comment type="caution">
    <text evidence="12">The sequence shown here is derived from an EMBL/GenBank/DDBJ whole genome shotgun (WGS) entry which is preliminary data.</text>
</comment>
<dbReference type="GO" id="GO:0018580">
    <property type="term" value="F:nitronate monooxygenase activity"/>
    <property type="evidence" value="ECO:0007669"/>
    <property type="project" value="InterPro"/>
</dbReference>
<dbReference type="Proteomes" id="UP001143328">
    <property type="component" value="Unassembled WGS sequence"/>
</dbReference>
<evidence type="ECO:0000313" key="13">
    <source>
        <dbReference type="Proteomes" id="UP001143328"/>
    </source>
</evidence>
<evidence type="ECO:0000256" key="10">
    <source>
        <dbReference type="ARBA" id="ARBA00049401"/>
    </source>
</evidence>
<protein>
    <recommendedName>
        <fullName evidence="11">Nitronate monooxygenase</fullName>
    </recommendedName>
    <alternativeName>
        <fullName evidence="9">Propionate 3-nitronate monooxygenase</fullName>
    </alternativeName>
</protein>
<dbReference type="RefSeq" id="WP_271196360.1">
    <property type="nucleotide sequence ID" value="NZ_BSFN01000009.1"/>
</dbReference>
<evidence type="ECO:0000256" key="8">
    <source>
        <dbReference type="ARBA" id="ARBA00023033"/>
    </source>
</evidence>
<dbReference type="PANTHER" id="PTHR42747">
    <property type="entry name" value="NITRONATE MONOOXYGENASE-RELATED"/>
    <property type="match status" value="1"/>
</dbReference>
<reference evidence="12" key="2">
    <citation type="submission" date="2023-01" db="EMBL/GenBank/DDBJ databases">
        <authorList>
            <person name="Sun Q."/>
            <person name="Evtushenko L."/>
        </authorList>
    </citation>
    <scope>NUCLEOTIDE SEQUENCE</scope>
    <source>
        <strain evidence="12">VKM B-2935</strain>
    </source>
</reference>
<comment type="catalytic activity">
    <reaction evidence="10">
        <text>3 propionate 3-nitronate + 3 O2 + H2O = 3 3-oxopropanoate + 2 nitrate + nitrite + H2O2 + 3 H(+)</text>
        <dbReference type="Rhea" id="RHEA:57332"/>
        <dbReference type="ChEBI" id="CHEBI:15377"/>
        <dbReference type="ChEBI" id="CHEBI:15378"/>
        <dbReference type="ChEBI" id="CHEBI:15379"/>
        <dbReference type="ChEBI" id="CHEBI:16240"/>
        <dbReference type="ChEBI" id="CHEBI:16301"/>
        <dbReference type="ChEBI" id="CHEBI:17632"/>
        <dbReference type="ChEBI" id="CHEBI:33190"/>
        <dbReference type="ChEBI" id="CHEBI:136067"/>
    </reaction>
</comment>
<comment type="cofactor">
    <cofactor evidence="1">
        <name>FMN</name>
        <dbReference type="ChEBI" id="CHEBI:58210"/>
    </cofactor>
</comment>
<evidence type="ECO:0000256" key="7">
    <source>
        <dbReference type="ARBA" id="ARBA00023002"/>
    </source>
</evidence>
<keyword evidence="8" id="KW-0503">Monooxygenase</keyword>
<reference evidence="12" key="1">
    <citation type="journal article" date="2014" name="Int. J. Syst. Evol. Microbiol.">
        <title>Complete genome sequence of Corynebacterium casei LMG S-19264T (=DSM 44701T), isolated from a smear-ripened cheese.</title>
        <authorList>
            <consortium name="US DOE Joint Genome Institute (JGI-PGF)"/>
            <person name="Walter F."/>
            <person name="Albersmeier A."/>
            <person name="Kalinowski J."/>
            <person name="Ruckert C."/>
        </authorList>
    </citation>
    <scope>NUCLEOTIDE SEQUENCE</scope>
    <source>
        <strain evidence="12">VKM B-2935</strain>
    </source>
</reference>
<evidence type="ECO:0000256" key="4">
    <source>
        <dbReference type="ARBA" id="ARBA00022630"/>
    </source>
</evidence>
<name>A0A9W6NGL2_9PSED</name>
<keyword evidence="6" id="KW-0547">Nucleotide-binding</keyword>
<evidence type="ECO:0000313" key="12">
    <source>
        <dbReference type="EMBL" id="GLK90178.1"/>
    </source>
</evidence>
<evidence type="ECO:0000256" key="11">
    <source>
        <dbReference type="ARBA" id="ARBA00067136"/>
    </source>
</evidence>
<evidence type="ECO:0000256" key="6">
    <source>
        <dbReference type="ARBA" id="ARBA00022741"/>
    </source>
</evidence>
<dbReference type="AlphaFoldDB" id="A0A9W6NGL2"/>
<proteinExistence type="inferred from homology"/>
<keyword evidence="5" id="KW-0288">FMN</keyword>
<evidence type="ECO:0000256" key="5">
    <source>
        <dbReference type="ARBA" id="ARBA00022643"/>
    </source>
</evidence>